<keyword evidence="3 4" id="KW-0145">Chemotaxis</keyword>
<dbReference type="Gene3D" id="3.40.50.2300">
    <property type="match status" value="1"/>
</dbReference>
<dbReference type="PROSITE" id="PS50122">
    <property type="entry name" value="CHEB"/>
    <property type="match status" value="1"/>
</dbReference>
<dbReference type="EMBL" id="JBHTCP010000016">
    <property type="protein sequence ID" value="MFC7372191.1"/>
    <property type="molecule type" value="Genomic_DNA"/>
</dbReference>
<keyword evidence="10" id="KW-1185">Reference proteome</keyword>
<dbReference type="NCBIfam" id="NF001965">
    <property type="entry name" value="PRK00742.1"/>
    <property type="match status" value="1"/>
</dbReference>
<feature type="domain" description="Response regulatory" evidence="7">
    <location>
        <begin position="5"/>
        <end position="122"/>
    </location>
</feature>
<dbReference type="Proteomes" id="UP001596549">
    <property type="component" value="Unassembled WGS sequence"/>
</dbReference>
<reference evidence="10" key="1">
    <citation type="journal article" date="2019" name="Int. J. Syst. Evol. Microbiol.">
        <title>The Global Catalogue of Microorganisms (GCM) 10K type strain sequencing project: providing services to taxonomists for standard genome sequencing and annotation.</title>
        <authorList>
            <consortium name="The Broad Institute Genomics Platform"/>
            <consortium name="The Broad Institute Genome Sequencing Center for Infectious Disease"/>
            <person name="Wu L."/>
            <person name="Ma J."/>
        </authorList>
    </citation>
    <scope>NUCLEOTIDE SEQUENCE [LARGE SCALE GENOMIC DNA]</scope>
    <source>
        <strain evidence="10">NBRC 106396</strain>
    </source>
</reference>
<feature type="active site" evidence="3 4">
    <location>
        <position position="294"/>
    </location>
</feature>
<evidence type="ECO:0000259" key="8">
    <source>
        <dbReference type="PROSITE" id="PS50122"/>
    </source>
</evidence>
<keyword evidence="1 3" id="KW-0378">Hydrolase</keyword>
<feature type="active site" evidence="3 4">
    <location>
        <position position="198"/>
    </location>
</feature>
<dbReference type="InterPro" id="IPR000673">
    <property type="entry name" value="Sig_transdc_resp-reg_Me-estase"/>
</dbReference>
<dbReference type="PIRSF" id="PIRSF000876">
    <property type="entry name" value="RR_chemtxs_CheB"/>
    <property type="match status" value="1"/>
</dbReference>
<name>A0ABW2NRH8_9BACL</name>
<dbReference type="HAMAP" id="MF_00099">
    <property type="entry name" value="CheB_chemtxs"/>
    <property type="match status" value="1"/>
</dbReference>
<dbReference type="SUPFAM" id="SSF52738">
    <property type="entry name" value="Methylesterase CheB, C-terminal domain"/>
    <property type="match status" value="1"/>
</dbReference>
<feature type="modified residue" description="4-aspartylphosphate" evidence="3 5">
    <location>
        <position position="56"/>
    </location>
</feature>
<comment type="function">
    <text evidence="3">Involved in chemotaxis. Part of a chemotaxis signal transduction system that modulates chemotaxis in response to various stimuli. Catalyzes the demethylation of specific methylglutamate residues introduced into the chemoreceptors (methyl-accepting chemotaxis proteins or MCP) by CheR. Also mediates the irreversible deamidation of specific glutamine residues to glutamic acid.</text>
</comment>
<gene>
    <name evidence="3" type="primary">cheB</name>
    <name evidence="9" type="ORF">ACFQPF_10890</name>
</gene>
<dbReference type="Pfam" id="PF01339">
    <property type="entry name" value="CheB_methylest"/>
    <property type="match status" value="1"/>
</dbReference>
<evidence type="ECO:0000256" key="6">
    <source>
        <dbReference type="SAM" id="MobiDB-lite"/>
    </source>
</evidence>
<evidence type="ECO:0000259" key="7">
    <source>
        <dbReference type="PROSITE" id="PS50110"/>
    </source>
</evidence>
<organism evidence="9 10">
    <name type="scientific">Fictibacillus iocasae</name>
    <dbReference type="NCBI Taxonomy" id="2715437"/>
    <lineage>
        <taxon>Bacteria</taxon>
        <taxon>Bacillati</taxon>
        <taxon>Bacillota</taxon>
        <taxon>Bacilli</taxon>
        <taxon>Bacillales</taxon>
        <taxon>Fictibacillaceae</taxon>
        <taxon>Fictibacillus</taxon>
    </lineage>
</organism>
<feature type="domain" description="CheB-type methylesterase" evidence="8">
    <location>
        <begin position="159"/>
        <end position="353"/>
    </location>
</feature>
<dbReference type="SUPFAM" id="SSF52172">
    <property type="entry name" value="CheY-like"/>
    <property type="match status" value="1"/>
</dbReference>
<dbReference type="InterPro" id="IPR011006">
    <property type="entry name" value="CheY-like_superfamily"/>
</dbReference>
<sequence>MKPINVLVVDDSAFMRKYISDILASDKRIAVIGTARNGIDAFEKVKQLTPDVVTMDVEMPVMDGLDAVKLIMKECAVPVIMLSSSTKKGADSTIQAMSFGAVDFIEKPSGAISLDLKKIQDELIEKVMMAAFIKPAESHLHDGKTDLSPAPPEKTRKNKKQGTPVVLIGTSTGGPRALQTVLSSLPGDLDAPVAVVQHMPAGFTASLAQRLDSLSELRIKEAEHLEVLNKGSVYIAPGGYHLTLQEVSGQLVAHLDKEEPILGHRPSVNALFESAAQLHDYRKVAVVMTGMGSDGTEGLHKLKQSGNTAVIAESEESCVVYGMPKSVVSAGLAKKIVHVNHIAMHILHVLETGDE</sequence>
<evidence type="ECO:0000313" key="9">
    <source>
        <dbReference type="EMBL" id="MFC7372191.1"/>
    </source>
</evidence>
<dbReference type="SMART" id="SM00448">
    <property type="entry name" value="REC"/>
    <property type="match status" value="1"/>
</dbReference>
<comment type="similarity">
    <text evidence="3">Belongs to the CheB family.</text>
</comment>
<comment type="domain">
    <text evidence="3">Contains a C-terminal catalytic domain, and an N-terminal region which modulates catalytic activity.</text>
</comment>
<evidence type="ECO:0000256" key="3">
    <source>
        <dbReference type="HAMAP-Rule" id="MF_00099"/>
    </source>
</evidence>
<comment type="catalytic activity">
    <reaction evidence="3">
        <text>L-glutaminyl-[protein] + H2O = L-glutamyl-[protein] + NH4(+)</text>
        <dbReference type="Rhea" id="RHEA:16441"/>
        <dbReference type="Rhea" id="RHEA-COMP:10207"/>
        <dbReference type="Rhea" id="RHEA-COMP:10208"/>
        <dbReference type="ChEBI" id="CHEBI:15377"/>
        <dbReference type="ChEBI" id="CHEBI:28938"/>
        <dbReference type="ChEBI" id="CHEBI:29973"/>
        <dbReference type="ChEBI" id="CHEBI:30011"/>
        <dbReference type="EC" id="3.5.1.44"/>
    </reaction>
</comment>
<dbReference type="GO" id="GO:0008984">
    <property type="term" value="F:protein-glutamate methylesterase activity"/>
    <property type="evidence" value="ECO:0007669"/>
    <property type="project" value="UniProtKB-EC"/>
</dbReference>
<dbReference type="PANTHER" id="PTHR42872:SF3">
    <property type="entry name" value="PROTEIN-GLUTAMATE METHYLESTERASE_PROTEIN-GLUTAMINE GLUTAMINASE 1"/>
    <property type="match status" value="1"/>
</dbReference>
<evidence type="ECO:0000256" key="2">
    <source>
        <dbReference type="ARBA" id="ARBA00048267"/>
    </source>
</evidence>
<dbReference type="InterPro" id="IPR001789">
    <property type="entry name" value="Sig_transdc_resp-reg_receiver"/>
</dbReference>
<proteinExistence type="inferred from homology"/>
<comment type="subcellular location">
    <subcellularLocation>
        <location evidence="3">Cytoplasm</location>
    </subcellularLocation>
</comment>
<dbReference type="InterPro" id="IPR035909">
    <property type="entry name" value="CheB_C"/>
</dbReference>
<dbReference type="Pfam" id="PF00072">
    <property type="entry name" value="Response_reg"/>
    <property type="match status" value="1"/>
</dbReference>
<feature type="active site" evidence="3 4">
    <location>
        <position position="171"/>
    </location>
</feature>
<dbReference type="EC" id="3.5.1.44" evidence="3"/>
<protein>
    <recommendedName>
        <fullName evidence="3">Protein-glutamate methylesterase/protein-glutamine glutaminase</fullName>
        <ecNumber evidence="3">3.1.1.61</ecNumber>
        <ecNumber evidence="3">3.5.1.44</ecNumber>
    </recommendedName>
</protein>
<dbReference type="EC" id="3.1.1.61" evidence="3"/>
<dbReference type="InterPro" id="IPR008248">
    <property type="entry name" value="CheB-like"/>
</dbReference>
<dbReference type="PROSITE" id="PS50110">
    <property type="entry name" value="RESPONSE_REGULATORY"/>
    <property type="match status" value="1"/>
</dbReference>
<dbReference type="CDD" id="cd17541">
    <property type="entry name" value="REC_CheB-like"/>
    <property type="match status" value="1"/>
</dbReference>
<dbReference type="Gene3D" id="3.40.50.180">
    <property type="entry name" value="Methylesterase CheB, C-terminal domain"/>
    <property type="match status" value="1"/>
</dbReference>
<dbReference type="RefSeq" id="WP_379749702.1">
    <property type="nucleotide sequence ID" value="NZ_JBHTCP010000016.1"/>
</dbReference>
<evidence type="ECO:0000256" key="4">
    <source>
        <dbReference type="PROSITE-ProRule" id="PRU00050"/>
    </source>
</evidence>
<keyword evidence="3" id="KW-0963">Cytoplasm</keyword>
<evidence type="ECO:0000313" key="10">
    <source>
        <dbReference type="Proteomes" id="UP001596549"/>
    </source>
</evidence>
<dbReference type="PANTHER" id="PTHR42872">
    <property type="entry name" value="PROTEIN-GLUTAMATE METHYLESTERASE/PROTEIN-GLUTAMINE GLUTAMINASE"/>
    <property type="match status" value="1"/>
</dbReference>
<evidence type="ECO:0000256" key="1">
    <source>
        <dbReference type="ARBA" id="ARBA00022801"/>
    </source>
</evidence>
<comment type="caution">
    <text evidence="9">The sequence shown here is derived from an EMBL/GenBank/DDBJ whole genome shotgun (WGS) entry which is preliminary data.</text>
</comment>
<keyword evidence="3 5" id="KW-0597">Phosphoprotein</keyword>
<comment type="catalytic activity">
    <reaction evidence="2 3">
        <text>[protein]-L-glutamate 5-O-methyl ester + H2O = L-glutamyl-[protein] + methanol + H(+)</text>
        <dbReference type="Rhea" id="RHEA:23236"/>
        <dbReference type="Rhea" id="RHEA-COMP:10208"/>
        <dbReference type="Rhea" id="RHEA-COMP:10311"/>
        <dbReference type="ChEBI" id="CHEBI:15377"/>
        <dbReference type="ChEBI" id="CHEBI:15378"/>
        <dbReference type="ChEBI" id="CHEBI:17790"/>
        <dbReference type="ChEBI" id="CHEBI:29973"/>
        <dbReference type="ChEBI" id="CHEBI:82795"/>
        <dbReference type="EC" id="3.1.1.61"/>
    </reaction>
</comment>
<comment type="PTM">
    <text evidence="3">Phosphorylated by CheA. Phosphorylation of the N-terminal regulatory domain activates the methylesterase activity.</text>
</comment>
<feature type="region of interest" description="Disordered" evidence="6">
    <location>
        <begin position="140"/>
        <end position="161"/>
    </location>
</feature>
<dbReference type="CDD" id="cd16432">
    <property type="entry name" value="CheB_Rec"/>
    <property type="match status" value="1"/>
</dbReference>
<evidence type="ECO:0000256" key="5">
    <source>
        <dbReference type="PROSITE-ProRule" id="PRU00169"/>
    </source>
</evidence>
<accession>A0ABW2NRH8</accession>